<name>A0AA88ICD4_ARTSF</name>
<dbReference type="GO" id="GO:0016051">
    <property type="term" value="P:carbohydrate biosynthetic process"/>
    <property type="evidence" value="ECO:0007669"/>
    <property type="project" value="InterPro"/>
</dbReference>
<dbReference type="EMBL" id="JAVRJZ010000002">
    <property type="protein sequence ID" value="KAK2725960.1"/>
    <property type="molecule type" value="Genomic_DNA"/>
</dbReference>
<dbReference type="PANTHER" id="PTHR12137">
    <property type="entry name" value="CARBOHYDRATE SULFOTRANSFERASE"/>
    <property type="match status" value="1"/>
</dbReference>
<evidence type="ECO:0000256" key="9">
    <source>
        <dbReference type="RuleBase" id="RU364020"/>
    </source>
</evidence>
<keyword evidence="11" id="KW-1185">Reference proteome</keyword>
<dbReference type="AlphaFoldDB" id="A0AA88ICD4"/>
<dbReference type="SUPFAM" id="SSF52540">
    <property type="entry name" value="P-loop containing nucleoside triphosphate hydrolases"/>
    <property type="match status" value="1"/>
</dbReference>
<dbReference type="GO" id="GO:0008146">
    <property type="term" value="F:sulfotransferase activity"/>
    <property type="evidence" value="ECO:0007669"/>
    <property type="project" value="InterPro"/>
</dbReference>
<comment type="similarity">
    <text evidence="2 9">Belongs to the sulfotransferase 2 family.</text>
</comment>
<dbReference type="InterPro" id="IPR027417">
    <property type="entry name" value="P-loop_NTPase"/>
</dbReference>
<keyword evidence="5" id="KW-1133">Transmembrane helix</keyword>
<dbReference type="Gene3D" id="3.40.50.300">
    <property type="entry name" value="P-loop containing nucleotide triphosphate hydrolases"/>
    <property type="match status" value="1"/>
</dbReference>
<dbReference type="GO" id="GO:0000139">
    <property type="term" value="C:Golgi membrane"/>
    <property type="evidence" value="ECO:0007669"/>
    <property type="project" value="UniProtKB-SubCell"/>
</dbReference>
<dbReference type="Proteomes" id="UP001187531">
    <property type="component" value="Unassembled WGS sequence"/>
</dbReference>
<accession>A0AA88ICD4</accession>
<reference evidence="10" key="1">
    <citation type="submission" date="2023-07" db="EMBL/GenBank/DDBJ databases">
        <title>Chromosome-level genome assembly of Artemia franciscana.</title>
        <authorList>
            <person name="Jo E."/>
        </authorList>
    </citation>
    <scope>NUCLEOTIDE SEQUENCE</scope>
    <source>
        <tissue evidence="10">Whole body</tissue>
    </source>
</reference>
<evidence type="ECO:0000256" key="7">
    <source>
        <dbReference type="ARBA" id="ARBA00023136"/>
    </source>
</evidence>
<sequence>MMGTHESVSSMIRQEFPLVMIVKGSCRMVQLVVSYALLRGIILLLSSKNYIKLTSTGFSRLDRSGGFQSKLLLDKILEQCDSLSTYYRVLLVEDPTRLYEVVYTNLNPFMEYVSLHRYNMEAKIIKYRKSEHKNSEEKTSKTLEFFAESTPIHTATLSKASPRAERATADLKRVKDVCEKYKGTEYDEAPANVGHWHSSVDDEHKLIYYYIPKTGCTLWKAIFGILTNQSNETDAANITPYDIHFRMRYTNLYGLTPEERNRKLSSYFVFVVVRHPFERLVSGYMNKLGEPGEPYFQNTYGAPIIEKYRFGATPEEIKSGKPTFSEFINYLTDPEMVRTYNIDSHWAQYYKLSHPCFVRFDYIVRFEHMKEDTQHILELRNLTKLVKFTYKEPKTSNEKLKEYMQQLTINQIYKLYEAYKFDFELFGYDFDIRSYI</sequence>
<evidence type="ECO:0000256" key="2">
    <source>
        <dbReference type="ARBA" id="ARBA00006339"/>
    </source>
</evidence>
<dbReference type="InterPro" id="IPR018011">
    <property type="entry name" value="Carb_sulfotrans_8-10"/>
</dbReference>
<dbReference type="Pfam" id="PF03567">
    <property type="entry name" value="Sulfotransfer_2"/>
    <property type="match status" value="1"/>
</dbReference>
<evidence type="ECO:0000313" key="11">
    <source>
        <dbReference type="Proteomes" id="UP001187531"/>
    </source>
</evidence>
<organism evidence="10 11">
    <name type="scientific">Artemia franciscana</name>
    <name type="common">Brine shrimp</name>
    <name type="synonym">Artemia sanfranciscana</name>
    <dbReference type="NCBI Taxonomy" id="6661"/>
    <lineage>
        <taxon>Eukaryota</taxon>
        <taxon>Metazoa</taxon>
        <taxon>Ecdysozoa</taxon>
        <taxon>Arthropoda</taxon>
        <taxon>Crustacea</taxon>
        <taxon>Branchiopoda</taxon>
        <taxon>Anostraca</taxon>
        <taxon>Artemiidae</taxon>
        <taxon>Artemia</taxon>
    </lineage>
</organism>
<evidence type="ECO:0000256" key="4">
    <source>
        <dbReference type="ARBA" id="ARBA00022692"/>
    </source>
</evidence>
<keyword evidence="6 9" id="KW-0333">Golgi apparatus</keyword>
<keyword evidence="7" id="KW-0472">Membrane</keyword>
<evidence type="ECO:0000256" key="5">
    <source>
        <dbReference type="ARBA" id="ARBA00022989"/>
    </source>
</evidence>
<comment type="caution">
    <text evidence="10">The sequence shown here is derived from an EMBL/GenBank/DDBJ whole genome shotgun (WGS) entry which is preliminary data.</text>
</comment>
<evidence type="ECO:0000256" key="3">
    <source>
        <dbReference type="ARBA" id="ARBA00022679"/>
    </source>
</evidence>
<dbReference type="PANTHER" id="PTHR12137:SF54">
    <property type="entry name" value="CARBOHYDRATE SULFOTRANSFERASE"/>
    <property type="match status" value="1"/>
</dbReference>
<comment type="subcellular location">
    <subcellularLocation>
        <location evidence="1 9">Golgi apparatus membrane</location>
        <topology evidence="1 9">Single-pass type II membrane protein</topology>
    </subcellularLocation>
</comment>
<protein>
    <recommendedName>
        <fullName evidence="9">Carbohydrate sulfotransferase</fullName>
        <ecNumber evidence="9">2.8.2.-</ecNumber>
    </recommendedName>
</protein>
<evidence type="ECO:0000256" key="8">
    <source>
        <dbReference type="ARBA" id="ARBA00023180"/>
    </source>
</evidence>
<keyword evidence="9" id="KW-0735">Signal-anchor</keyword>
<dbReference type="InterPro" id="IPR005331">
    <property type="entry name" value="Sulfotransferase"/>
</dbReference>
<proteinExistence type="inferred from homology"/>
<keyword evidence="4" id="KW-0812">Transmembrane</keyword>
<evidence type="ECO:0000256" key="1">
    <source>
        <dbReference type="ARBA" id="ARBA00004323"/>
    </source>
</evidence>
<keyword evidence="8 9" id="KW-0325">Glycoprotein</keyword>
<gene>
    <name evidence="10" type="ORF">QYM36_000438</name>
</gene>
<evidence type="ECO:0000313" key="10">
    <source>
        <dbReference type="EMBL" id="KAK2725960.1"/>
    </source>
</evidence>
<keyword evidence="3 9" id="KW-0808">Transferase</keyword>
<keyword evidence="9" id="KW-0119">Carbohydrate metabolism</keyword>
<dbReference type="EC" id="2.8.2.-" evidence="9"/>
<evidence type="ECO:0000256" key="6">
    <source>
        <dbReference type="ARBA" id="ARBA00023034"/>
    </source>
</evidence>